<feature type="region of interest" description="Disordered" evidence="2">
    <location>
        <begin position="119"/>
        <end position="264"/>
    </location>
</feature>
<reference evidence="4 5" key="1">
    <citation type="journal article" date="2016" name="Mol. Biol. Evol.">
        <title>Comparative Genomics of Early-Diverging Mushroom-Forming Fungi Provides Insights into the Origins of Lignocellulose Decay Capabilities.</title>
        <authorList>
            <person name="Nagy L.G."/>
            <person name="Riley R."/>
            <person name="Tritt A."/>
            <person name="Adam C."/>
            <person name="Daum C."/>
            <person name="Floudas D."/>
            <person name="Sun H."/>
            <person name="Yadav J.S."/>
            <person name="Pangilinan J."/>
            <person name="Larsson K.H."/>
            <person name="Matsuura K."/>
            <person name="Barry K."/>
            <person name="Labutti K."/>
            <person name="Kuo R."/>
            <person name="Ohm R.A."/>
            <person name="Bhattacharya S.S."/>
            <person name="Shirouzu T."/>
            <person name="Yoshinaga Y."/>
            <person name="Martin F.M."/>
            <person name="Grigoriev I.V."/>
            <person name="Hibbett D.S."/>
        </authorList>
    </citation>
    <scope>NUCLEOTIDE SEQUENCE [LARGE SCALE GENOMIC DNA]</scope>
    <source>
        <strain evidence="4 5">HHB12029</strain>
    </source>
</reference>
<dbReference type="EMBL" id="KV426419">
    <property type="protein sequence ID" value="KZV81097.1"/>
    <property type="molecule type" value="Genomic_DNA"/>
</dbReference>
<keyword evidence="1" id="KW-0175">Coiled coil</keyword>
<feature type="transmembrane region" description="Helical" evidence="3">
    <location>
        <begin position="20"/>
        <end position="40"/>
    </location>
</feature>
<feature type="compositionally biased region" description="Basic and acidic residues" evidence="2">
    <location>
        <begin position="98"/>
        <end position="107"/>
    </location>
</feature>
<dbReference type="AlphaFoldDB" id="A0A165BR39"/>
<sequence>MPHNDDSPLRLSSIADNALPVALLTLTVLVVAAGAGRSWAGQLTGKRRKLSHPAPAAHVPAVSEPVQVPAPESVSDGGGSTRGSSNKRTKERRKRDNKARAARRDELLATQYLQTLAATTTTDGDREGDDLGSEQHADVSSDPPAATSIRDRELAPAPPTPPSAPTLRPTLSIDAALNAPLPPDSDDDSLDNVSVAESQSTNPTSIGLPTPLSLSASDTLQPPPLSLSQSIPDGWYRPRTPPPERARSPHADFGSLDPHPPPRAGVEAQLACVRKELAKALMEADRAAKGRESVAQRCDELERELEECRRRENEAQTQIQQLVNQLHVFHHAQIHAQQQQRAMSVPMSMPMPIPIPMQAGMPMPMPMPVYAMHAHAHMQQRGSPVPFSPVLHAQQPPAYNGQQQQQFLSPVMYAAPYPPQQQQQHVQRATSPSVAEAILRRPEILGAEEGHTNPRPDPTSRASHRYPLSTVDRFLTFLNPVVVIVILLLAHHCRKDSYFSPVLLSSLP</sequence>
<keyword evidence="5" id="KW-1185">Reference proteome</keyword>
<feature type="region of interest" description="Disordered" evidence="2">
    <location>
        <begin position="50"/>
        <end position="107"/>
    </location>
</feature>
<accession>A0A165BR39</accession>
<evidence type="ECO:0000256" key="2">
    <source>
        <dbReference type="SAM" id="MobiDB-lite"/>
    </source>
</evidence>
<proteinExistence type="predicted"/>
<feature type="compositionally biased region" description="Low complexity" evidence="2">
    <location>
        <begin position="165"/>
        <end position="179"/>
    </location>
</feature>
<evidence type="ECO:0000256" key="1">
    <source>
        <dbReference type="SAM" id="Coils"/>
    </source>
</evidence>
<keyword evidence="3" id="KW-1133">Transmembrane helix</keyword>
<feature type="transmembrane region" description="Helical" evidence="3">
    <location>
        <begin position="474"/>
        <end position="492"/>
    </location>
</feature>
<dbReference type="Proteomes" id="UP000077266">
    <property type="component" value="Unassembled WGS sequence"/>
</dbReference>
<protein>
    <submittedName>
        <fullName evidence="4">Uncharacterized protein</fullName>
    </submittedName>
</protein>
<feature type="compositionally biased region" description="Low complexity" evidence="2">
    <location>
        <begin position="52"/>
        <end position="66"/>
    </location>
</feature>
<gene>
    <name evidence="4" type="ORF">EXIGLDRAFT_780158</name>
</gene>
<name>A0A165BR39_EXIGL</name>
<dbReference type="InParanoid" id="A0A165BR39"/>
<feature type="compositionally biased region" description="Basic residues" evidence="2">
    <location>
        <begin position="85"/>
        <end position="97"/>
    </location>
</feature>
<feature type="compositionally biased region" description="Basic and acidic residues" evidence="2">
    <location>
        <begin position="443"/>
        <end position="454"/>
    </location>
</feature>
<evidence type="ECO:0000256" key="3">
    <source>
        <dbReference type="SAM" id="Phobius"/>
    </source>
</evidence>
<evidence type="ECO:0000313" key="5">
    <source>
        <dbReference type="Proteomes" id="UP000077266"/>
    </source>
</evidence>
<feature type="coiled-coil region" evidence="1">
    <location>
        <begin position="284"/>
        <end position="325"/>
    </location>
</feature>
<feature type="compositionally biased region" description="Polar residues" evidence="2">
    <location>
        <begin position="196"/>
        <end position="219"/>
    </location>
</feature>
<keyword evidence="3" id="KW-0812">Transmembrane</keyword>
<organism evidence="4 5">
    <name type="scientific">Exidia glandulosa HHB12029</name>
    <dbReference type="NCBI Taxonomy" id="1314781"/>
    <lineage>
        <taxon>Eukaryota</taxon>
        <taxon>Fungi</taxon>
        <taxon>Dikarya</taxon>
        <taxon>Basidiomycota</taxon>
        <taxon>Agaricomycotina</taxon>
        <taxon>Agaricomycetes</taxon>
        <taxon>Auriculariales</taxon>
        <taxon>Exidiaceae</taxon>
        <taxon>Exidia</taxon>
    </lineage>
</organism>
<feature type="region of interest" description="Disordered" evidence="2">
    <location>
        <begin position="443"/>
        <end position="464"/>
    </location>
</feature>
<keyword evidence="3" id="KW-0472">Membrane</keyword>
<evidence type="ECO:0000313" key="4">
    <source>
        <dbReference type="EMBL" id="KZV81097.1"/>
    </source>
</evidence>